<reference evidence="8 9" key="1">
    <citation type="submission" date="2024-04" db="EMBL/GenBank/DDBJ databases">
        <title>Genome assembly C_amara_ONT_v2.</title>
        <authorList>
            <person name="Yant L."/>
            <person name="Moore C."/>
            <person name="Slenker M."/>
        </authorList>
    </citation>
    <scope>NUCLEOTIDE SEQUENCE [LARGE SCALE GENOMIC DNA]</scope>
    <source>
        <tissue evidence="8">Leaf</tissue>
    </source>
</reference>
<evidence type="ECO:0000256" key="2">
    <source>
        <dbReference type="ARBA" id="ARBA00022723"/>
    </source>
</evidence>
<keyword evidence="5 8" id="KW-0238">DNA-binding</keyword>
<keyword evidence="2" id="KW-0479">Metal-binding</keyword>
<feature type="compositionally biased region" description="Basic and acidic residues" evidence="6">
    <location>
        <begin position="491"/>
        <end position="504"/>
    </location>
</feature>
<organism evidence="8 9">
    <name type="scientific">Cardamine amara subsp. amara</name>
    <dbReference type="NCBI Taxonomy" id="228776"/>
    <lineage>
        <taxon>Eukaryota</taxon>
        <taxon>Viridiplantae</taxon>
        <taxon>Streptophyta</taxon>
        <taxon>Embryophyta</taxon>
        <taxon>Tracheophyta</taxon>
        <taxon>Spermatophyta</taxon>
        <taxon>Magnoliopsida</taxon>
        <taxon>eudicotyledons</taxon>
        <taxon>Gunneridae</taxon>
        <taxon>Pentapetalae</taxon>
        <taxon>rosids</taxon>
        <taxon>malvids</taxon>
        <taxon>Brassicales</taxon>
        <taxon>Brassicaceae</taxon>
        <taxon>Cardamineae</taxon>
        <taxon>Cardamine</taxon>
    </lineage>
</organism>
<dbReference type="Proteomes" id="UP001558713">
    <property type="component" value="Unassembled WGS sequence"/>
</dbReference>
<gene>
    <name evidence="8" type="ORF">V5N11_003516</name>
</gene>
<protein>
    <submittedName>
        <fullName evidence="8">Replication protein A 70 kDa DNA-binding subunit A</fullName>
    </submittedName>
</protein>
<dbReference type="PANTHER" id="PTHR47165">
    <property type="entry name" value="OS03G0429900 PROTEIN"/>
    <property type="match status" value="1"/>
</dbReference>
<name>A0ABD1C1W5_CARAN</name>
<evidence type="ECO:0000256" key="5">
    <source>
        <dbReference type="ARBA" id="ARBA00023125"/>
    </source>
</evidence>
<keyword evidence="4" id="KW-0862">Zinc</keyword>
<feature type="domain" description="Replication factor A C-terminal" evidence="7">
    <location>
        <begin position="309"/>
        <end position="451"/>
    </location>
</feature>
<dbReference type="Gene3D" id="2.40.50.140">
    <property type="entry name" value="Nucleic acid-binding proteins"/>
    <property type="match status" value="3"/>
</dbReference>
<evidence type="ECO:0000313" key="8">
    <source>
        <dbReference type="EMBL" id="KAL1223458.1"/>
    </source>
</evidence>
<evidence type="ECO:0000259" key="7">
    <source>
        <dbReference type="Pfam" id="PF08646"/>
    </source>
</evidence>
<evidence type="ECO:0000256" key="4">
    <source>
        <dbReference type="ARBA" id="ARBA00022833"/>
    </source>
</evidence>
<comment type="similarity">
    <text evidence="1">Belongs to the replication factor A protein 1 family.</text>
</comment>
<dbReference type="CDD" id="cd04476">
    <property type="entry name" value="RPA1_DBD_C"/>
    <property type="match status" value="1"/>
</dbReference>
<evidence type="ECO:0000256" key="6">
    <source>
        <dbReference type="SAM" id="MobiDB-lite"/>
    </source>
</evidence>
<dbReference type="InterPro" id="IPR013955">
    <property type="entry name" value="Rep_factor-A_C"/>
</dbReference>
<dbReference type="EMBL" id="JBANAX010000074">
    <property type="protein sequence ID" value="KAL1223458.1"/>
    <property type="molecule type" value="Genomic_DNA"/>
</dbReference>
<dbReference type="InterPro" id="IPR047192">
    <property type="entry name" value="Euk_RPA1_DBD_C"/>
</dbReference>
<dbReference type="InterPro" id="IPR012340">
    <property type="entry name" value="NA-bd_OB-fold"/>
</dbReference>
<dbReference type="Pfam" id="PF08646">
    <property type="entry name" value="Rep_fac-A_C"/>
    <property type="match status" value="1"/>
</dbReference>
<dbReference type="GO" id="GO:0003677">
    <property type="term" value="F:DNA binding"/>
    <property type="evidence" value="ECO:0007669"/>
    <property type="project" value="UniProtKB-KW"/>
</dbReference>
<proteinExistence type="inferred from homology"/>
<feature type="region of interest" description="Disordered" evidence="6">
    <location>
        <begin position="484"/>
        <end position="504"/>
    </location>
</feature>
<dbReference type="CDD" id="cd04480">
    <property type="entry name" value="RPA1_DBD_A_like"/>
    <property type="match status" value="1"/>
</dbReference>
<keyword evidence="3" id="KW-0863">Zinc-finger</keyword>
<sequence length="504" mass="57094">MAPEPSPHPPKTLTFNILDEIDGDYCHEEVLVRLIHFWEARNFKKGDALIGLELLLIDSESNGVYGFIPATRISSYEKTLKPNSIYKLSKFLSTPSKKLYKVSDYKKDIYFTMKTTMTPVPDPVAHNIEEHKFRLRSFKDLAAIAYTNTQLFDVIGQIQLITGANLHSPTTMEKTPEVESSRLKDRVFLHLQMKDGETIRIYLWGSIAGKFRARWNQAETKLVVLLITTVNPKTNGSAFSVSSTSATRLFCDSDIAETKQFMSWLGEAGTTLPTITSSSSAITKLETVTINEIYQFLQNENPQEASFHVIAKIFEFVEPSGWYYISCNTCNNKLGKNNPTSMFCENCNKENNVGLIRYRFEIKVCDKNKDEAIFVVFDEDGMNLAGKRAAAVINEATESVGQDEWQGIYKTTPECLKHIIGYTCKFQVKLTTYNFRATRQTITVSRFVETNIDLQKIPTLENSNPGDNECVVVATIGDTKKKLESTNSDNFAKEKKDKRPRLDN</sequence>
<comment type="caution">
    <text evidence="8">The sequence shown here is derived from an EMBL/GenBank/DDBJ whole genome shotgun (WGS) entry which is preliminary data.</text>
</comment>
<dbReference type="AlphaFoldDB" id="A0ABD1C1W5"/>
<dbReference type="PANTHER" id="PTHR47165:SF4">
    <property type="entry name" value="OS03G0429900 PROTEIN"/>
    <property type="match status" value="1"/>
</dbReference>
<evidence type="ECO:0000256" key="1">
    <source>
        <dbReference type="ARBA" id="ARBA00005690"/>
    </source>
</evidence>
<evidence type="ECO:0000256" key="3">
    <source>
        <dbReference type="ARBA" id="ARBA00022771"/>
    </source>
</evidence>
<evidence type="ECO:0000313" key="9">
    <source>
        <dbReference type="Proteomes" id="UP001558713"/>
    </source>
</evidence>
<accession>A0ABD1C1W5</accession>
<dbReference type="GO" id="GO:0008270">
    <property type="term" value="F:zinc ion binding"/>
    <property type="evidence" value="ECO:0007669"/>
    <property type="project" value="UniProtKB-KW"/>
</dbReference>
<dbReference type="SUPFAM" id="SSF50249">
    <property type="entry name" value="Nucleic acid-binding proteins"/>
    <property type="match status" value="3"/>
</dbReference>
<keyword evidence="9" id="KW-1185">Reference proteome</keyword>